<dbReference type="PANTHER" id="PTHR30121">
    <property type="entry name" value="UNCHARACTERIZED PROTEIN YJGR-RELATED"/>
    <property type="match status" value="1"/>
</dbReference>
<dbReference type="InterPro" id="IPR027417">
    <property type="entry name" value="P-loop_NTPase"/>
</dbReference>
<dbReference type="Proteomes" id="UP000748752">
    <property type="component" value="Unassembled WGS sequence"/>
</dbReference>
<dbReference type="SUPFAM" id="SSF52540">
    <property type="entry name" value="P-loop containing nucleoside triphosphate hydrolases"/>
    <property type="match status" value="1"/>
</dbReference>
<evidence type="ECO:0008006" key="3">
    <source>
        <dbReference type="Google" id="ProtNLM"/>
    </source>
</evidence>
<dbReference type="InterPro" id="IPR051162">
    <property type="entry name" value="T4SS_component"/>
</dbReference>
<sequence>MSEPLLTVKYAGLGFNPMQVVGDSAVGHLDNAGMIRDIFAAIFPDLGDVQLGRLRDALKRSYLDLGWAPGQRGELPAFRAFLDLLRNDPKPELTRLDELDDYGLFGAITGAPTLLDQAQPALIEIHGTQNDHLQRAFATFVLYNLYQNMFRRGPQQRITHAIIFDEAHKAARLKLLASMIKECRKYGIAFVVASQEAKDFDPSLFTAIANYLALRLNETDAKLLAKSFAATDRVKLAADRIKQMPKYKAMYYGEGLQAPTRVSLLAEPPGC</sequence>
<name>A0ABS1CCS0_9GAMM</name>
<gene>
    <name evidence="1" type="ORF">CKO31_02835</name>
</gene>
<evidence type="ECO:0000313" key="2">
    <source>
        <dbReference type="Proteomes" id="UP000748752"/>
    </source>
</evidence>
<reference evidence="1 2" key="1">
    <citation type="journal article" date="2020" name="Microorganisms">
        <title>Osmotic Adaptation and Compatible Solute Biosynthesis of Phototrophic Bacteria as Revealed from Genome Analyses.</title>
        <authorList>
            <person name="Imhoff J.F."/>
            <person name="Rahn T."/>
            <person name="Kunzel S."/>
            <person name="Keller A."/>
            <person name="Neulinger S.C."/>
        </authorList>
    </citation>
    <scope>NUCLEOTIDE SEQUENCE [LARGE SCALE GENOMIC DNA]</scope>
    <source>
        <strain evidence="1 2">DSM 6210</strain>
    </source>
</reference>
<comment type="caution">
    <text evidence="1">The sequence shown here is derived from an EMBL/GenBank/DDBJ whole genome shotgun (WGS) entry which is preliminary data.</text>
</comment>
<keyword evidence="2" id="KW-1185">Reference proteome</keyword>
<dbReference type="EMBL" id="NRRV01000004">
    <property type="protein sequence ID" value="MBK1629690.1"/>
    <property type="molecule type" value="Genomic_DNA"/>
</dbReference>
<accession>A0ABS1CCS0</accession>
<evidence type="ECO:0000313" key="1">
    <source>
        <dbReference type="EMBL" id="MBK1629690.1"/>
    </source>
</evidence>
<organism evidence="1 2">
    <name type="scientific">Thiohalocapsa halophila</name>
    <dbReference type="NCBI Taxonomy" id="69359"/>
    <lineage>
        <taxon>Bacteria</taxon>
        <taxon>Pseudomonadati</taxon>
        <taxon>Pseudomonadota</taxon>
        <taxon>Gammaproteobacteria</taxon>
        <taxon>Chromatiales</taxon>
        <taxon>Chromatiaceae</taxon>
        <taxon>Thiohalocapsa</taxon>
    </lineage>
</organism>
<dbReference type="Gene3D" id="3.40.50.300">
    <property type="entry name" value="P-loop containing nucleotide triphosphate hydrolases"/>
    <property type="match status" value="1"/>
</dbReference>
<dbReference type="PANTHER" id="PTHR30121:SF6">
    <property type="entry name" value="SLR6007 PROTEIN"/>
    <property type="match status" value="1"/>
</dbReference>
<dbReference type="RefSeq" id="WP_200233902.1">
    <property type="nucleotide sequence ID" value="NZ_NRRV01000004.1"/>
</dbReference>
<protein>
    <recommendedName>
        <fullName evidence="3">ATP-binding protein</fullName>
    </recommendedName>
</protein>
<proteinExistence type="predicted"/>